<organism evidence="1 2">
    <name type="scientific">Plakobranchus ocellatus</name>
    <dbReference type="NCBI Taxonomy" id="259542"/>
    <lineage>
        <taxon>Eukaryota</taxon>
        <taxon>Metazoa</taxon>
        <taxon>Spiralia</taxon>
        <taxon>Lophotrochozoa</taxon>
        <taxon>Mollusca</taxon>
        <taxon>Gastropoda</taxon>
        <taxon>Heterobranchia</taxon>
        <taxon>Euthyneura</taxon>
        <taxon>Panpulmonata</taxon>
        <taxon>Sacoglossa</taxon>
        <taxon>Placobranchoidea</taxon>
        <taxon>Plakobranchidae</taxon>
        <taxon>Plakobranchus</taxon>
    </lineage>
</organism>
<sequence length="135" mass="15568">MAFETEDDLISELGIGLIILTLISSEWVSIRCYRAGKNASISTGITLRSSGKVNFSLYKHIPSNLDHYRQKYPEQSGPLQINVSWTIWTTRDKRIPDNLERYGQKDPRKIGLLKKNISKTFWITTDKRISDNLDH</sequence>
<proteinExistence type="predicted"/>
<evidence type="ECO:0000313" key="2">
    <source>
        <dbReference type="Proteomes" id="UP000735302"/>
    </source>
</evidence>
<keyword evidence="2" id="KW-1185">Reference proteome</keyword>
<protein>
    <submittedName>
        <fullName evidence="1">Uncharacterized protein</fullName>
    </submittedName>
</protein>
<reference evidence="1 2" key="1">
    <citation type="journal article" date="2021" name="Elife">
        <title>Chloroplast acquisition without the gene transfer in kleptoplastic sea slugs, Plakobranchus ocellatus.</title>
        <authorList>
            <person name="Maeda T."/>
            <person name="Takahashi S."/>
            <person name="Yoshida T."/>
            <person name="Shimamura S."/>
            <person name="Takaki Y."/>
            <person name="Nagai Y."/>
            <person name="Toyoda A."/>
            <person name="Suzuki Y."/>
            <person name="Arimoto A."/>
            <person name="Ishii H."/>
            <person name="Satoh N."/>
            <person name="Nishiyama T."/>
            <person name="Hasebe M."/>
            <person name="Maruyama T."/>
            <person name="Minagawa J."/>
            <person name="Obokata J."/>
            <person name="Shigenobu S."/>
        </authorList>
    </citation>
    <scope>NUCLEOTIDE SEQUENCE [LARGE SCALE GENOMIC DNA]</scope>
</reference>
<evidence type="ECO:0000313" key="1">
    <source>
        <dbReference type="EMBL" id="GFN96208.1"/>
    </source>
</evidence>
<accession>A0AAV3ZLL3</accession>
<gene>
    <name evidence="1" type="ORF">PoB_002271400</name>
</gene>
<name>A0AAV3ZLL3_9GAST</name>
<comment type="caution">
    <text evidence="1">The sequence shown here is derived from an EMBL/GenBank/DDBJ whole genome shotgun (WGS) entry which is preliminary data.</text>
</comment>
<dbReference type="AlphaFoldDB" id="A0AAV3ZLL3"/>
<dbReference type="Proteomes" id="UP000735302">
    <property type="component" value="Unassembled WGS sequence"/>
</dbReference>
<dbReference type="EMBL" id="BLXT01002664">
    <property type="protein sequence ID" value="GFN96208.1"/>
    <property type="molecule type" value="Genomic_DNA"/>
</dbReference>